<gene>
    <name evidence="8" type="ORF">PROFUN_08314</name>
</gene>
<dbReference type="InParanoid" id="A0A2P6NK20"/>
<dbReference type="AlphaFoldDB" id="A0A2P6NK20"/>
<dbReference type="OrthoDB" id="26401at2759"/>
<evidence type="ECO:0000256" key="3">
    <source>
        <dbReference type="ARBA" id="ARBA00022737"/>
    </source>
</evidence>
<evidence type="ECO:0000259" key="6">
    <source>
        <dbReference type="Pfam" id="PF18122"/>
    </source>
</evidence>
<dbReference type="EMBL" id="MDYQ01000066">
    <property type="protein sequence ID" value="PRP84294.1"/>
    <property type="molecule type" value="Genomic_DNA"/>
</dbReference>
<reference evidence="8 9" key="1">
    <citation type="journal article" date="2018" name="Genome Biol. Evol.">
        <title>Multiple Roots of Fruiting Body Formation in Amoebozoa.</title>
        <authorList>
            <person name="Hillmann F."/>
            <person name="Forbes G."/>
            <person name="Novohradska S."/>
            <person name="Ferling I."/>
            <person name="Riege K."/>
            <person name="Groth M."/>
            <person name="Westermann M."/>
            <person name="Marz M."/>
            <person name="Spaller T."/>
            <person name="Winckler T."/>
            <person name="Schaap P."/>
            <person name="Glockner G."/>
        </authorList>
    </citation>
    <scope>NUCLEOTIDE SEQUENCE [LARGE SCALE GENOMIC DNA]</scope>
    <source>
        <strain evidence="8 9">Jena</strain>
    </source>
</reference>
<dbReference type="Pfam" id="PF18122">
    <property type="entry name" value="APC1_C"/>
    <property type="match status" value="1"/>
</dbReference>
<dbReference type="GO" id="GO:0051301">
    <property type="term" value="P:cell division"/>
    <property type="evidence" value="ECO:0007669"/>
    <property type="project" value="UniProtKB-KW"/>
</dbReference>
<evidence type="ECO:0000256" key="5">
    <source>
        <dbReference type="ARBA" id="ARBA00023306"/>
    </source>
</evidence>
<dbReference type="PANTHER" id="PTHR12827:SF3">
    <property type="entry name" value="ANAPHASE-PROMOTING COMPLEX SUBUNIT 1"/>
    <property type="match status" value="1"/>
</dbReference>
<name>A0A2P6NK20_9EUKA</name>
<dbReference type="Gene3D" id="1.25.10.10">
    <property type="entry name" value="Leucine-rich Repeat Variant"/>
    <property type="match status" value="1"/>
</dbReference>
<evidence type="ECO:0000256" key="1">
    <source>
        <dbReference type="ARBA" id="ARBA00010547"/>
    </source>
</evidence>
<feature type="non-terminal residue" evidence="8">
    <location>
        <position position="1"/>
    </location>
</feature>
<comment type="caution">
    <text evidence="8">The sequence shown here is derived from an EMBL/GenBank/DDBJ whole genome shotgun (WGS) entry which is preliminary data.</text>
</comment>
<dbReference type="GO" id="GO:0070979">
    <property type="term" value="P:protein K11-linked ubiquitination"/>
    <property type="evidence" value="ECO:0007669"/>
    <property type="project" value="TreeGrafter"/>
</dbReference>
<keyword evidence="4" id="KW-0498">Mitosis</keyword>
<evidence type="ECO:0000259" key="7">
    <source>
        <dbReference type="Pfam" id="PF21282"/>
    </source>
</evidence>
<keyword evidence="3" id="KW-0677">Repeat</keyword>
<accession>A0A2P6NK20</accession>
<dbReference type="STRING" id="1890364.A0A2P6NK20"/>
<dbReference type="PANTHER" id="PTHR12827">
    <property type="entry name" value="MEIOTIC CHECKPOINT REGULATOR TSG24 FAMILY MEMBER"/>
    <property type="match status" value="1"/>
</dbReference>
<evidence type="ECO:0000313" key="8">
    <source>
        <dbReference type="EMBL" id="PRP84294.1"/>
    </source>
</evidence>
<dbReference type="GO" id="GO:0060090">
    <property type="term" value="F:molecular adaptor activity"/>
    <property type="evidence" value="ECO:0007669"/>
    <property type="project" value="TreeGrafter"/>
</dbReference>
<dbReference type="InterPro" id="IPR048971">
    <property type="entry name" value="Apc1_3rd"/>
</dbReference>
<dbReference type="GO" id="GO:0007091">
    <property type="term" value="P:metaphase/anaphase transition of mitotic cell cycle"/>
    <property type="evidence" value="ECO:0007669"/>
    <property type="project" value="TreeGrafter"/>
</dbReference>
<evidence type="ECO:0000313" key="9">
    <source>
        <dbReference type="Proteomes" id="UP000241769"/>
    </source>
</evidence>
<dbReference type="GO" id="GO:0005680">
    <property type="term" value="C:anaphase-promoting complex"/>
    <property type="evidence" value="ECO:0007669"/>
    <property type="project" value="InterPro"/>
</dbReference>
<proteinExistence type="inferred from homology"/>
<evidence type="ECO:0000256" key="2">
    <source>
        <dbReference type="ARBA" id="ARBA00022618"/>
    </source>
</evidence>
<dbReference type="Proteomes" id="UP000241769">
    <property type="component" value="Unassembled WGS sequence"/>
</dbReference>
<protein>
    <submittedName>
        <fullName evidence="8">Anaphase promoting complex subunit 1-like</fullName>
    </submittedName>
</protein>
<dbReference type="Pfam" id="PF21282">
    <property type="entry name" value="APC1_3rd"/>
    <property type="match status" value="1"/>
</dbReference>
<keyword evidence="9" id="KW-1185">Reference proteome</keyword>
<keyword evidence="2" id="KW-0132">Cell division</keyword>
<sequence>LMYLKSNNATISDRIVIPQNSFQLDHVRPDLLLLRRVVDGELGLMGPTEEWVVSQIPSFIRDAIYNEEKVKENSSDMELIRLAHVNLLAGACFALGLRFAGSAYQPAFDLLHGYCQYLIRAVSRPNDPATVGVVDSPIVENCINTVVLSLSLVMCGTGNLQVLRIIRQLRRRVPKAGGKYIHGEHSYGSHMALHMAAGFLFLGGGRYSVSTSDVSIATLVASLYPQWPVDSADNRYHLQALRHLYVIAAESRVLETVDVDNKNHCYVPIRIQVKAGAYGLNSPETTIDSVAPCLLPELRFIKAITIQGPRYWSQSIEPNSLRDFRVIHVKRRVAFLPYGVDPKGYRSVLSKCYPKEEMKTLEDDTEDTKPLPNEDGNFIESFSDHPSILAFARQFCEEGRDKHFYNAILYQLITSDSLAALPSYLTLKSLIYNEDLENVKLCLAFYPMAHERMFFPAQPMVQLTFLLSVKHALDARLLTRECHEQMRRSLVWLNVPYSESNCPGRPGKRVHEIFKEVEGTSLESAFFPYLQRCLS</sequence>
<evidence type="ECO:0000256" key="4">
    <source>
        <dbReference type="ARBA" id="ARBA00022776"/>
    </source>
</evidence>
<dbReference type="InterPro" id="IPR024990">
    <property type="entry name" value="Apc1"/>
</dbReference>
<organism evidence="8 9">
    <name type="scientific">Planoprotostelium fungivorum</name>
    <dbReference type="NCBI Taxonomy" id="1890364"/>
    <lineage>
        <taxon>Eukaryota</taxon>
        <taxon>Amoebozoa</taxon>
        <taxon>Evosea</taxon>
        <taxon>Variosea</taxon>
        <taxon>Cavosteliida</taxon>
        <taxon>Cavosteliaceae</taxon>
        <taxon>Planoprotostelium</taxon>
    </lineage>
</organism>
<keyword evidence="5" id="KW-0131">Cell cycle</keyword>
<comment type="similarity">
    <text evidence="1">Belongs to the APC1 family.</text>
</comment>
<feature type="domain" description="Anaphase-promoting complex subunit 1 C-terminal" evidence="6">
    <location>
        <begin position="377"/>
        <end position="478"/>
    </location>
</feature>
<dbReference type="InterPro" id="IPR011989">
    <property type="entry name" value="ARM-like"/>
</dbReference>
<dbReference type="InterPro" id="IPR041221">
    <property type="entry name" value="APC1_C"/>
</dbReference>
<feature type="domain" description="Anaphase-promoting complex subunit 1 beta-sandwich" evidence="7">
    <location>
        <begin position="252"/>
        <end position="318"/>
    </location>
</feature>
<dbReference type="GO" id="GO:0031145">
    <property type="term" value="P:anaphase-promoting complex-dependent catabolic process"/>
    <property type="evidence" value="ECO:0007669"/>
    <property type="project" value="TreeGrafter"/>
</dbReference>